<dbReference type="Proteomes" id="UP000265703">
    <property type="component" value="Unassembled WGS sequence"/>
</dbReference>
<gene>
    <name evidence="1" type="ORF">C1645_818149</name>
</gene>
<comment type="caution">
    <text evidence="1">The sequence shown here is derived from an EMBL/GenBank/DDBJ whole genome shotgun (WGS) entry which is preliminary data.</text>
</comment>
<keyword evidence="2" id="KW-1185">Reference proteome</keyword>
<dbReference type="AlphaFoldDB" id="A0A397TD05"/>
<reference evidence="1 2" key="1">
    <citation type="submission" date="2018-06" db="EMBL/GenBank/DDBJ databases">
        <title>Comparative genomics reveals the genomic features of Rhizophagus irregularis, R. cerebriforme, R. diaphanum and Gigaspora rosea, and their symbiotic lifestyle signature.</title>
        <authorList>
            <person name="Morin E."/>
            <person name="San Clemente H."/>
            <person name="Chen E.C.H."/>
            <person name="De La Providencia I."/>
            <person name="Hainaut M."/>
            <person name="Kuo A."/>
            <person name="Kohler A."/>
            <person name="Murat C."/>
            <person name="Tang N."/>
            <person name="Roy S."/>
            <person name="Loubradou J."/>
            <person name="Henrissat B."/>
            <person name="Grigoriev I.V."/>
            <person name="Corradi N."/>
            <person name="Roux C."/>
            <person name="Martin F.M."/>
        </authorList>
    </citation>
    <scope>NUCLEOTIDE SEQUENCE [LARGE SCALE GENOMIC DNA]</scope>
    <source>
        <strain evidence="1 2">DAOM 227022</strain>
    </source>
</reference>
<evidence type="ECO:0000313" key="2">
    <source>
        <dbReference type="Proteomes" id="UP000265703"/>
    </source>
</evidence>
<proteinExistence type="predicted"/>
<dbReference type="EMBL" id="QKYT01000083">
    <property type="protein sequence ID" value="RIA94335.1"/>
    <property type="molecule type" value="Genomic_DNA"/>
</dbReference>
<accession>A0A397TD05</accession>
<organism evidence="1 2">
    <name type="scientific">Glomus cerebriforme</name>
    <dbReference type="NCBI Taxonomy" id="658196"/>
    <lineage>
        <taxon>Eukaryota</taxon>
        <taxon>Fungi</taxon>
        <taxon>Fungi incertae sedis</taxon>
        <taxon>Mucoromycota</taxon>
        <taxon>Glomeromycotina</taxon>
        <taxon>Glomeromycetes</taxon>
        <taxon>Glomerales</taxon>
        <taxon>Glomeraceae</taxon>
        <taxon>Glomus</taxon>
    </lineage>
</organism>
<evidence type="ECO:0000313" key="1">
    <source>
        <dbReference type="EMBL" id="RIA94335.1"/>
    </source>
</evidence>
<sequence length="358" mass="42238">MKYQREHTPRKKRKISAYNVFQRDWWENNKTYDRNLSTANIQKKYKIKNDLLNKGISDIKKWQFCSLQITCGQEFVTLTVLNRNELGCNFFGTNTGEEFYWITPKFKDFIAPFRSLSIVKYNGIFNKVEKSCAQQSLESNNYDDEEIDLNKASSREIRNMVRKILKNKFDDVVFQDYSNIKNERYRKKVLLALKDNEFIKPIQSSSASASSASCINKNNVQINLEDTNIGVEQTINTKYEEKSEKTVVDYNEERMANKQYRVEDQDETSKRNKHDDRKNFIEVYLPTKICRKCWSKLMTSKLDIVIYLMTNMKKAGYGNQLDVSLMDENTYTSTVTSQDFEFLKLCFQGLFVSQWLVE</sequence>
<protein>
    <submittedName>
        <fullName evidence="1">Uncharacterized protein</fullName>
    </submittedName>
</protein>
<dbReference type="OrthoDB" id="2309678at2759"/>
<name>A0A397TD05_9GLOM</name>